<dbReference type="Proteomes" id="UP000000539">
    <property type="component" value="Chromosome Z"/>
</dbReference>
<dbReference type="InterPro" id="IPR033010">
    <property type="entry name" value="Cdc20/Fizzy"/>
</dbReference>
<reference evidence="6" key="3">
    <citation type="submission" date="2025-09" db="UniProtKB">
        <authorList>
            <consortium name="Ensembl"/>
        </authorList>
    </citation>
    <scope>IDENTIFICATION</scope>
    <source>
        <strain evidence="6">broiler</strain>
    </source>
</reference>
<dbReference type="GO" id="GO:0097742">
    <property type="term" value="P:de novo centriole assembly"/>
    <property type="evidence" value="ECO:0007669"/>
    <property type="project" value="Ensembl"/>
</dbReference>
<dbReference type="GO" id="GO:1990757">
    <property type="term" value="F:ubiquitin ligase activator activity"/>
    <property type="evidence" value="ECO:0000318"/>
    <property type="project" value="GO_Central"/>
</dbReference>
<dbReference type="PROSITE" id="PS50294">
    <property type="entry name" value="WD_REPEATS_REGION"/>
    <property type="match status" value="3"/>
</dbReference>
<accession>A0A8V0YJR0</accession>
<reference evidence="6" key="2">
    <citation type="submission" date="2025-08" db="UniProtKB">
        <authorList>
            <consortium name="Ensembl"/>
        </authorList>
    </citation>
    <scope>IDENTIFICATION</scope>
    <source>
        <strain evidence="6">broiler</strain>
    </source>
</reference>
<evidence type="ECO:0000256" key="1">
    <source>
        <dbReference type="ARBA" id="ARBA00006445"/>
    </source>
</evidence>
<evidence type="ECO:0000256" key="4">
    <source>
        <dbReference type="PROSITE-ProRule" id="PRU00221"/>
    </source>
</evidence>
<proteinExistence type="inferred from homology"/>
<reference evidence="6" key="1">
    <citation type="submission" date="2020-11" db="EMBL/GenBank/DDBJ databases">
        <title>Gallus gallus (Chicken) genome, bGalGal1, GRCg7b, maternal haplotype autosomes + Z &amp; W.</title>
        <authorList>
            <person name="Warren W."/>
            <person name="Formenti G."/>
            <person name="Fedrigo O."/>
            <person name="Haase B."/>
            <person name="Mountcastle J."/>
            <person name="Balacco J."/>
            <person name="Tracey A."/>
            <person name="Schneider V."/>
            <person name="Okimoto R."/>
            <person name="Cheng H."/>
            <person name="Hawken R."/>
            <person name="Howe K."/>
            <person name="Jarvis E.D."/>
        </authorList>
    </citation>
    <scope>NUCLEOTIDE SEQUENCE [LARGE SCALE GENOMIC DNA]</scope>
    <source>
        <strain evidence="6">Broiler</strain>
    </source>
</reference>
<dbReference type="Ensembl" id="ENSGALT00010036391.1">
    <property type="protein sequence ID" value="ENSGALP00010021172.1"/>
    <property type="gene ID" value="ENSGALG00010015114.1"/>
</dbReference>
<dbReference type="GO" id="GO:0010997">
    <property type="term" value="F:anaphase-promoting complex binding"/>
    <property type="evidence" value="ECO:0000318"/>
    <property type="project" value="GO_Central"/>
</dbReference>
<dbReference type="GeneTree" id="ENSGT00950000183104"/>
<dbReference type="FunCoup" id="A0A8V0YJR0">
    <property type="interactions" value="25"/>
</dbReference>
<sequence>MSVLGKDPEWGREQNLQKVAEALDSDRTTYSGFKSSIKRKLKAGAPVASSPVVTRWQQRHAGGLAAVPRRALSSELCALRSAPLVGARGRTPVTNQMLKKPSIMKSAVTLSSRHTAAGLEGRNDRKTEIRKKRKCTTQLLMIQETGYSMAESDMKICENTSCIWKGCREGMQNEFRTVTIMKPSVTLEPELRLHITGLRNDYYLNILDWNLENLIAVALGSAAYIWNGRTLQGIESIELNSSSKYISSLAWIKEGTCLAVGTSDGEVQLWDIERKRRLRSMFGHLSVVGALSWNHYILSSGSRLGSIHHHDVRVAQHHIGTLCQNKQSICSLKWSLTNQLLASGSSDGTVNIWHSDPGVNVKSQPLKTIPHSSAVKAMNWCPWQSNVLATGGGMKDGILRVWDINHEKLLQSAATDSQICSLLWLPKTSELMTGQGLPENQIKIWQHPALISSSELYGHKGRVLHMALSPDQRRLFSVAADGIACLWKCHEYEESNEKK</sequence>
<dbReference type="PROSITE" id="PS50082">
    <property type="entry name" value="WD_REPEATS_2"/>
    <property type="match status" value="3"/>
</dbReference>
<dbReference type="InterPro" id="IPR001680">
    <property type="entry name" value="WD40_rpt"/>
</dbReference>
<dbReference type="Pfam" id="PF24807">
    <property type="entry name" value="WD40_CDC20-Fz"/>
    <property type="match status" value="1"/>
</dbReference>
<dbReference type="InterPro" id="IPR036322">
    <property type="entry name" value="WD40_repeat_dom_sf"/>
</dbReference>
<dbReference type="Gene3D" id="2.130.10.10">
    <property type="entry name" value="YVTN repeat-like/Quinoprotein amine dehydrogenase"/>
    <property type="match status" value="1"/>
</dbReference>
<evidence type="ECO:0000256" key="2">
    <source>
        <dbReference type="ARBA" id="ARBA00022574"/>
    </source>
</evidence>
<evidence type="ECO:0000313" key="7">
    <source>
        <dbReference type="Proteomes" id="UP000000539"/>
    </source>
</evidence>
<dbReference type="GO" id="GO:0031145">
    <property type="term" value="P:anaphase-promoting complex-dependent catabolic process"/>
    <property type="evidence" value="ECO:0000318"/>
    <property type="project" value="GO_Central"/>
</dbReference>
<feature type="repeat" description="WD" evidence="4">
    <location>
        <begin position="456"/>
        <end position="488"/>
    </location>
</feature>
<dbReference type="InterPro" id="IPR015943">
    <property type="entry name" value="WD40/YVTN_repeat-like_dom_sf"/>
</dbReference>
<dbReference type="SMART" id="SM00320">
    <property type="entry name" value="WD40"/>
    <property type="match status" value="5"/>
</dbReference>
<dbReference type="InterPro" id="IPR056150">
    <property type="entry name" value="WD40_CDC20-Fz"/>
</dbReference>
<feature type="repeat" description="WD" evidence="4">
    <location>
        <begin position="239"/>
        <end position="280"/>
    </location>
</feature>
<keyword evidence="2 4" id="KW-0853">WD repeat</keyword>
<dbReference type="PANTHER" id="PTHR19918">
    <property type="entry name" value="CELL DIVISION CYCLE 20 CDC20 FIZZY -RELATED"/>
    <property type="match status" value="1"/>
</dbReference>
<feature type="repeat" description="WD" evidence="4">
    <location>
        <begin position="322"/>
        <end position="363"/>
    </location>
</feature>
<dbReference type="GO" id="GO:1905786">
    <property type="term" value="P:positive regulation of anaphase-promoting complex-dependent catabolic process"/>
    <property type="evidence" value="ECO:0000318"/>
    <property type="project" value="GO_Central"/>
</dbReference>
<protein>
    <submittedName>
        <fullName evidence="6">Cell division cycle 20B</fullName>
    </submittedName>
</protein>
<evidence type="ECO:0000259" key="5">
    <source>
        <dbReference type="Pfam" id="PF24807"/>
    </source>
</evidence>
<evidence type="ECO:0000313" key="6">
    <source>
        <dbReference type="Ensembl" id="ENSGALP00010021172.1"/>
    </source>
</evidence>
<comment type="similarity">
    <text evidence="1">Belongs to the WD repeat CDC20/Fizzy family.</text>
</comment>
<dbReference type="InterPro" id="IPR020472">
    <property type="entry name" value="WD40_PAC1"/>
</dbReference>
<evidence type="ECO:0000256" key="3">
    <source>
        <dbReference type="ARBA" id="ARBA00022737"/>
    </source>
</evidence>
<name>A0A8V0YJR0_CHICK</name>
<keyword evidence="3" id="KW-0677">Repeat</keyword>
<organism evidence="6 7">
    <name type="scientific">Gallus gallus</name>
    <name type="common">Chicken</name>
    <dbReference type="NCBI Taxonomy" id="9031"/>
    <lineage>
        <taxon>Eukaryota</taxon>
        <taxon>Metazoa</taxon>
        <taxon>Chordata</taxon>
        <taxon>Craniata</taxon>
        <taxon>Vertebrata</taxon>
        <taxon>Euteleostomi</taxon>
        <taxon>Archelosauria</taxon>
        <taxon>Archosauria</taxon>
        <taxon>Dinosauria</taxon>
        <taxon>Saurischia</taxon>
        <taxon>Theropoda</taxon>
        <taxon>Coelurosauria</taxon>
        <taxon>Aves</taxon>
        <taxon>Neognathae</taxon>
        <taxon>Galloanserae</taxon>
        <taxon>Galliformes</taxon>
        <taxon>Phasianidae</taxon>
        <taxon>Phasianinae</taxon>
        <taxon>Gallus</taxon>
    </lineage>
</organism>
<dbReference type="AlphaFoldDB" id="A0A8V0YJR0"/>
<gene>
    <name evidence="6" type="primary">CDC20B</name>
</gene>
<dbReference type="PANTHER" id="PTHR19918:SF4">
    <property type="entry name" value="CELL DIVISION CYCLE PROTEIN 20 HOMOLOG B"/>
    <property type="match status" value="1"/>
</dbReference>
<feature type="domain" description="CDC20/Fizzy WD40" evidence="5">
    <location>
        <begin position="195"/>
        <end position="487"/>
    </location>
</feature>
<dbReference type="GO" id="GO:0098536">
    <property type="term" value="C:deuterosome"/>
    <property type="evidence" value="ECO:0007669"/>
    <property type="project" value="Ensembl"/>
</dbReference>
<dbReference type="OrthoDB" id="10263272at2759"/>
<dbReference type="GO" id="GO:0005680">
    <property type="term" value="C:anaphase-promoting complex"/>
    <property type="evidence" value="ECO:0000318"/>
    <property type="project" value="GO_Central"/>
</dbReference>
<keyword evidence="7" id="KW-1185">Reference proteome</keyword>
<dbReference type="SUPFAM" id="SSF50978">
    <property type="entry name" value="WD40 repeat-like"/>
    <property type="match status" value="1"/>
</dbReference>
<dbReference type="PRINTS" id="PR00320">
    <property type="entry name" value="GPROTEINBRPT"/>
</dbReference>